<dbReference type="AlphaFoldDB" id="A0A286RCQ3"/>
<organism evidence="2 3">
    <name type="scientific">Thermogutta terrifontis</name>
    <dbReference type="NCBI Taxonomy" id="1331910"/>
    <lineage>
        <taxon>Bacteria</taxon>
        <taxon>Pseudomonadati</taxon>
        <taxon>Planctomycetota</taxon>
        <taxon>Planctomycetia</taxon>
        <taxon>Pirellulales</taxon>
        <taxon>Thermoguttaceae</taxon>
        <taxon>Thermogutta</taxon>
    </lineage>
</organism>
<gene>
    <name evidence="2" type="ORF">THTE_1140</name>
</gene>
<feature type="transmembrane region" description="Helical" evidence="1">
    <location>
        <begin position="29"/>
        <end position="51"/>
    </location>
</feature>
<keyword evidence="1" id="KW-0812">Transmembrane</keyword>
<reference evidence="2 3" key="1">
    <citation type="journal article" name="Front. Microbiol.">
        <title>Sugar Metabolism of the First Thermophilic Planctomycete Thermogutta terrifontis: Comparative Genomic and Transcriptomic Approaches.</title>
        <authorList>
            <person name="Elcheninov A.G."/>
            <person name="Menzel P."/>
            <person name="Gudbergsdottir S.R."/>
            <person name="Slesarev A.I."/>
            <person name="Kadnikov V.V."/>
            <person name="Krogh A."/>
            <person name="Bonch-Osmolovskaya E.A."/>
            <person name="Peng X."/>
            <person name="Kublanov I.V."/>
        </authorList>
    </citation>
    <scope>NUCLEOTIDE SEQUENCE [LARGE SCALE GENOMIC DNA]</scope>
    <source>
        <strain evidence="2 3">R1</strain>
    </source>
</reference>
<dbReference type="Pfam" id="PF09527">
    <property type="entry name" value="ATPase_gene1"/>
    <property type="match status" value="1"/>
</dbReference>
<dbReference type="Proteomes" id="UP000215086">
    <property type="component" value="Chromosome"/>
</dbReference>
<evidence type="ECO:0000313" key="2">
    <source>
        <dbReference type="EMBL" id="ASV73742.1"/>
    </source>
</evidence>
<proteinExistence type="predicted"/>
<keyword evidence="1" id="KW-1133">Transmembrane helix</keyword>
<dbReference type="KEGG" id="ttf:THTE_1140"/>
<accession>A0A286RCQ3</accession>
<name>A0A286RCQ3_9BACT</name>
<keyword evidence="3" id="KW-1185">Reference proteome</keyword>
<evidence type="ECO:0008006" key="4">
    <source>
        <dbReference type="Google" id="ProtNLM"/>
    </source>
</evidence>
<evidence type="ECO:0000256" key="1">
    <source>
        <dbReference type="SAM" id="Phobius"/>
    </source>
</evidence>
<keyword evidence="1" id="KW-0472">Membrane</keyword>
<dbReference type="InterPro" id="IPR032820">
    <property type="entry name" value="ATPase_put"/>
</dbReference>
<sequence>MQIVGIAMELVIPSIAGFYLDRRVGTLPLFTLLGTALGIAVGTMSFVQFFYKNLSQSSRDNRRELDRSDRR</sequence>
<dbReference type="EMBL" id="CP018477">
    <property type="protein sequence ID" value="ASV73742.1"/>
    <property type="molecule type" value="Genomic_DNA"/>
</dbReference>
<protein>
    <recommendedName>
        <fullName evidence="4">ATP synthase protein I</fullName>
    </recommendedName>
</protein>
<evidence type="ECO:0000313" key="3">
    <source>
        <dbReference type="Proteomes" id="UP000215086"/>
    </source>
</evidence>